<dbReference type="Proteomes" id="UP000469011">
    <property type="component" value="Unassembled WGS sequence"/>
</dbReference>
<dbReference type="SUPFAM" id="SSF53756">
    <property type="entry name" value="UDP-Glycosyltransferase/glycogen phosphorylase"/>
    <property type="match status" value="1"/>
</dbReference>
<evidence type="ECO:0000313" key="4">
    <source>
        <dbReference type="Proteomes" id="UP000469011"/>
    </source>
</evidence>
<comment type="caution">
    <text evidence="3">The sequence shown here is derived from an EMBL/GenBank/DDBJ whole genome shotgun (WGS) entry which is preliminary data.</text>
</comment>
<name>A0A6N9T2Y3_9HYPH</name>
<dbReference type="PANTHER" id="PTHR12526:SF638">
    <property type="entry name" value="SPORE COAT PROTEIN SA"/>
    <property type="match status" value="1"/>
</dbReference>
<dbReference type="GO" id="GO:0016757">
    <property type="term" value="F:glycosyltransferase activity"/>
    <property type="evidence" value="ECO:0007669"/>
    <property type="project" value="InterPro"/>
</dbReference>
<dbReference type="InterPro" id="IPR001296">
    <property type="entry name" value="Glyco_trans_1"/>
</dbReference>
<feature type="compositionally biased region" description="Basic and acidic residues" evidence="1">
    <location>
        <begin position="133"/>
        <end position="148"/>
    </location>
</feature>
<sequence length="329" mass="34716">MAELRRLGWDVEHLRLPEGFPRPSPAELAQTEAAFAGIPDGGLVLVDGLAFGAMPQVAERQARRLRLAALVHHPLFLETGLDAAARDALEASERRALGAAEAVVVTSPATAEAVSSSFAVPAERLTVALPGTDKPDASPRPLDRRSEEPPTILSIGTLIPRKDHATLVASLAKIADLAWRCRIVGSMSADPDTAEALRRQIETLGLSGRIELTGAMADVAAEYPKADLFVLASRYEGYGMVFAEALAHGLPIVFCSAGAPRDFIPEAAGRRFEPGDAEGLAASLRSLLGDGEARTRAAQAARSAGQALPGWDETARIVADALSRLEVAR</sequence>
<dbReference type="AlphaFoldDB" id="A0A6N9T2Y3"/>
<dbReference type="Gene3D" id="3.40.50.2000">
    <property type="entry name" value="Glycogen Phosphorylase B"/>
    <property type="match status" value="2"/>
</dbReference>
<keyword evidence="4" id="KW-1185">Reference proteome</keyword>
<feature type="domain" description="Glycosyl transferase family 1" evidence="2">
    <location>
        <begin position="146"/>
        <end position="303"/>
    </location>
</feature>
<protein>
    <submittedName>
        <fullName evidence="3">Glycosyltransferase</fullName>
    </submittedName>
</protein>
<reference evidence="3 4" key="1">
    <citation type="submission" date="2020-01" db="EMBL/GenBank/DDBJ databases">
        <title>Jiella pacifica sp. nov.</title>
        <authorList>
            <person name="Xue Z."/>
            <person name="Zhu S."/>
            <person name="Chen J."/>
            <person name="Yang J."/>
        </authorList>
    </citation>
    <scope>NUCLEOTIDE SEQUENCE [LARGE SCALE GENOMIC DNA]</scope>
    <source>
        <strain evidence="3 4">40Bstr34</strain>
    </source>
</reference>
<proteinExistence type="predicted"/>
<keyword evidence="3" id="KW-0808">Transferase</keyword>
<evidence type="ECO:0000313" key="3">
    <source>
        <dbReference type="EMBL" id="NDW05727.1"/>
    </source>
</evidence>
<gene>
    <name evidence="3" type="ORF">GTK09_14980</name>
</gene>
<organism evidence="3 4">
    <name type="scientific">Jiella pacifica</name>
    <dbReference type="NCBI Taxonomy" id="2696469"/>
    <lineage>
        <taxon>Bacteria</taxon>
        <taxon>Pseudomonadati</taxon>
        <taxon>Pseudomonadota</taxon>
        <taxon>Alphaproteobacteria</taxon>
        <taxon>Hyphomicrobiales</taxon>
        <taxon>Aurantimonadaceae</taxon>
        <taxon>Jiella</taxon>
    </lineage>
</organism>
<dbReference type="EMBL" id="JAAAMG010000012">
    <property type="protein sequence ID" value="NDW05727.1"/>
    <property type="molecule type" value="Genomic_DNA"/>
</dbReference>
<dbReference type="PANTHER" id="PTHR12526">
    <property type="entry name" value="GLYCOSYLTRANSFERASE"/>
    <property type="match status" value="1"/>
</dbReference>
<accession>A0A6N9T2Y3</accession>
<feature type="region of interest" description="Disordered" evidence="1">
    <location>
        <begin position="129"/>
        <end position="149"/>
    </location>
</feature>
<dbReference type="Pfam" id="PF00534">
    <property type="entry name" value="Glycos_transf_1"/>
    <property type="match status" value="1"/>
</dbReference>
<evidence type="ECO:0000259" key="2">
    <source>
        <dbReference type="Pfam" id="PF00534"/>
    </source>
</evidence>
<evidence type="ECO:0000256" key="1">
    <source>
        <dbReference type="SAM" id="MobiDB-lite"/>
    </source>
</evidence>